<gene>
    <name evidence="2" type="ORF">AELLOGFF_02273</name>
</gene>
<accession>A0A5S9R9P0</accession>
<dbReference type="GO" id="GO:0051920">
    <property type="term" value="F:peroxiredoxin activity"/>
    <property type="evidence" value="ECO:0007669"/>
    <property type="project" value="InterPro"/>
</dbReference>
<dbReference type="Pfam" id="PF02627">
    <property type="entry name" value="CMD"/>
    <property type="match status" value="1"/>
</dbReference>
<dbReference type="Proteomes" id="UP000430146">
    <property type="component" value="Unassembled WGS sequence"/>
</dbReference>
<dbReference type="SUPFAM" id="SSF69118">
    <property type="entry name" value="AhpD-like"/>
    <property type="match status" value="1"/>
</dbReference>
<sequence length="131" mass="14343">MTNENGQRAAAGLATMRGMLGPEVVERLTKRNEIAPNWHRWTTEVLFGDAWQGADLDLRTRSMITVAALIPLSFPRELGLHMRGALHNGVTIEELAAIIQHVGFYAGWPAAGQSLNILTEIASETVDDHVS</sequence>
<dbReference type="InterPro" id="IPR029032">
    <property type="entry name" value="AhpD-like"/>
</dbReference>
<organism evidence="2 3">
    <name type="scientific">Mycolicibacterium vanbaalenii</name>
    <name type="common">Mycobacterium vanbaalenii</name>
    <dbReference type="NCBI Taxonomy" id="110539"/>
    <lineage>
        <taxon>Bacteria</taxon>
        <taxon>Bacillati</taxon>
        <taxon>Actinomycetota</taxon>
        <taxon>Actinomycetes</taxon>
        <taxon>Mycobacteriales</taxon>
        <taxon>Mycobacteriaceae</taxon>
        <taxon>Mycolicibacterium</taxon>
    </lineage>
</organism>
<evidence type="ECO:0000259" key="1">
    <source>
        <dbReference type="Pfam" id="PF02627"/>
    </source>
</evidence>
<reference evidence="2 3" key="1">
    <citation type="submission" date="2019-11" db="EMBL/GenBank/DDBJ databases">
        <authorList>
            <person name="Holert J."/>
        </authorList>
    </citation>
    <scope>NUCLEOTIDE SEQUENCE [LARGE SCALE GENOMIC DNA]</scope>
    <source>
        <strain evidence="2">BC8_1</strain>
    </source>
</reference>
<evidence type="ECO:0000313" key="3">
    <source>
        <dbReference type="Proteomes" id="UP000430146"/>
    </source>
</evidence>
<dbReference type="InterPro" id="IPR052512">
    <property type="entry name" value="4CMD/NDH-1_regulator"/>
</dbReference>
<dbReference type="PANTHER" id="PTHR33570:SF9">
    <property type="entry name" value="BLL4600 PROTEIN"/>
    <property type="match status" value="1"/>
</dbReference>
<dbReference type="InterPro" id="IPR003779">
    <property type="entry name" value="CMD-like"/>
</dbReference>
<dbReference type="RefSeq" id="WP_200846186.1">
    <property type="nucleotide sequence ID" value="NZ_CACSIP010000075.1"/>
</dbReference>
<proteinExistence type="predicted"/>
<dbReference type="PANTHER" id="PTHR33570">
    <property type="entry name" value="4-CARBOXYMUCONOLACTONE DECARBOXYLASE FAMILY PROTEIN"/>
    <property type="match status" value="1"/>
</dbReference>
<feature type="domain" description="Carboxymuconolactone decarboxylase-like" evidence="1">
    <location>
        <begin position="36"/>
        <end position="120"/>
    </location>
</feature>
<dbReference type="AlphaFoldDB" id="A0A5S9R9P0"/>
<keyword evidence="3" id="KW-1185">Reference proteome</keyword>
<dbReference type="EMBL" id="CACSIP010000075">
    <property type="protein sequence ID" value="CAA0137525.1"/>
    <property type="molecule type" value="Genomic_DNA"/>
</dbReference>
<dbReference type="Gene3D" id="1.20.1290.10">
    <property type="entry name" value="AhpD-like"/>
    <property type="match status" value="1"/>
</dbReference>
<protein>
    <recommendedName>
        <fullName evidence="1">Carboxymuconolactone decarboxylase-like domain-containing protein</fullName>
    </recommendedName>
</protein>
<name>A0A5S9R9P0_MYCVN</name>
<evidence type="ECO:0000313" key="2">
    <source>
        <dbReference type="EMBL" id="CAA0137525.1"/>
    </source>
</evidence>